<dbReference type="Pfam" id="PF13529">
    <property type="entry name" value="Peptidase_C39_2"/>
    <property type="match status" value="1"/>
</dbReference>
<dbReference type="Gene3D" id="3.90.70.10">
    <property type="entry name" value="Cysteine proteinases"/>
    <property type="match status" value="1"/>
</dbReference>
<reference evidence="3 4" key="1">
    <citation type="submission" date="2018-08" db="EMBL/GenBank/DDBJ databases">
        <title>A genome reference for cultivated species of the human gut microbiota.</title>
        <authorList>
            <person name="Zou Y."/>
            <person name="Xue W."/>
            <person name="Luo G."/>
        </authorList>
    </citation>
    <scope>NUCLEOTIDE SEQUENCE [LARGE SCALE GENOMIC DNA]</scope>
    <source>
        <strain evidence="3 4">AF19-13AC</strain>
    </source>
</reference>
<feature type="domain" description="Peptidase C39-like" evidence="2">
    <location>
        <begin position="108"/>
        <end position="240"/>
    </location>
</feature>
<comment type="caution">
    <text evidence="3">The sequence shown here is derived from an EMBL/GenBank/DDBJ whole genome shotgun (WGS) entry which is preliminary data.</text>
</comment>
<accession>A0A3E3DI50</accession>
<feature type="transmembrane region" description="Helical" evidence="1">
    <location>
        <begin position="28"/>
        <end position="49"/>
    </location>
</feature>
<keyword evidence="1" id="KW-0472">Membrane</keyword>
<dbReference type="RefSeq" id="WP_051446829.1">
    <property type="nucleotide sequence ID" value="NZ_QTJW01000017.1"/>
</dbReference>
<evidence type="ECO:0000313" key="4">
    <source>
        <dbReference type="Proteomes" id="UP000261023"/>
    </source>
</evidence>
<keyword evidence="3" id="KW-0378">Hydrolase</keyword>
<dbReference type="InterPro" id="IPR039564">
    <property type="entry name" value="Peptidase_C39-like"/>
</dbReference>
<keyword evidence="1" id="KW-0812">Transmembrane</keyword>
<dbReference type="EMBL" id="QTJW01000017">
    <property type="protein sequence ID" value="RGD68348.1"/>
    <property type="molecule type" value="Genomic_DNA"/>
</dbReference>
<name>A0A3E3DI50_9FIRM</name>
<keyword evidence="1" id="KW-1133">Transmembrane helix</keyword>
<sequence length="278" mass="29605">MIPPILIKAATGAAARAVSDKEARNRMFALIFALVSLFLFFLSFTFYLITNPLSALNVFLDAEELTLVEAFQADYGYSQNLRIYDIDYLQGSGQTYEGVVFGAAGATEVVYYSQLDNRWAGASYGSGTVGRSGCGPTSMSIVVSTLTGQSVDPPHMAEWANQNGYYCPGSGSYHSLIPGAAAQFGLTSRGDLSAQEIVAALKEGNLVVAIMAEGHFTRNGHFIVLRGVTAEGKILVADPASVDRSNQEWDLSLIMNEANKGAGAGGPFWAIGKEEGET</sequence>
<protein>
    <submittedName>
        <fullName evidence="3">Murein hydrolase</fullName>
    </submittedName>
</protein>
<evidence type="ECO:0000313" key="3">
    <source>
        <dbReference type="EMBL" id="RGD68348.1"/>
    </source>
</evidence>
<evidence type="ECO:0000256" key="1">
    <source>
        <dbReference type="SAM" id="Phobius"/>
    </source>
</evidence>
<dbReference type="OrthoDB" id="3186156at2"/>
<dbReference type="GO" id="GO:0016787">
    <property type="term" value="F:hydrolase activity"/>
    <property type="evidence" value="ECO:0007669"/>
    <property type="project" value="UniProtKB-KW"/>
</dbReference>
<gene>
    <name evidence="3" type="ORF">DWX31_22835</name>
</gene>
<evidence type="ECO:0000259" key="2">
    <source>
        <dbReference type="Pfam" id="PF13529"/>
    </source>
</evidence>
<dbReference type="Proteomes" id="UP000261023">
    <property type="component" value="Unassembled WGS sequence"/>
</dbReference>
<dbReference type="AlphaFoldDB" id="A0A3E3DI50"/>
<proteinExistence type="predicted"/>
<organism evidence="3 4">
    <name type="scientific">Hungatella hathewayi</name>
    <dbReference type="NCBI Taxonomy" id="154046"/>
    <lineage>
        <taxon>Bacteria</taxon>
        <taxon>Bacillati</taxon>
        <taxon>Bacillota</taxon>
        <taxon>Clostridia</taxon>
        <taxon>Lachnospirales</taxon>
        <taxon>Lachnospiraceae</taxon>
        <taxon>Hungatella</taxon>
    </lineage>
</organism>